<proteinExistence type="predicted"/>
<organism evidence="1">
    <name type="scientific">plant metagenome</name>
    <dbReference type="NCBI Taxonomy" id="1297885"/>
    <lineage>
        <taxon>unclassified sequences</taxon>
        <taxon>metagenomes</taxon>
        <taxon>organismal metagenomes</taxon>
    </lineage>
</organism>
<sequence length="43" mass="4514">MQTALKKHSSRITARDLDQGIATQAQADAGQALSLDLGGFLKS</sequence>
<accession>A0A484P8K8</accession>
<protein>
    <submittedName>
        <fullName evidence="1">Uncharacterized protein</fullName>
    </submittedName>
</protein>
<gene>
    <name evidence="1" type="ORF">AMP9_3990</name>
</gene>
<name>A0A484P8K8_9ZZZZ</name>
<evidence type="ECO:0000313" key="1">
    <source>
        <dbReference type="EMBL" id="VFR21451.1"/>
    </source>
</evidence>
<dbReference type="AlphaFoldDB" id="A0A484P8K8"/>
<dbReference type="EMBL" id="CAADHY010000015">
    <property type="protein sequence ID" value="VFR21451.1"/>
    <property type="molecule type" value="Genomic_DNA"/>
</dbReference>
<reference evidence="1" key="1">
    <citation type="submission" date="2019-03" db="EMBL/GenBank/DDBJ databases">
        <authorList>
            <person name="Danneels B."/>
        </authorList>
    </citation>
    <scope>NUCLEOTIDE SEQUENCE</scope>
</reference>